<feature type="compositionally biased region" description="Acidic residues" evidence="1">
    <location>
        <begin position="9"/>
        <end position="20"/>
    </location>
</feature>
<dbReference type="PANTHER" id="PTHR43591">
    <property type="entry name" value="METHYLTRANSFERASE"/>
    <property type="match status" value="1"/>
</dbReference>
<dbReference type="EMBL" id="KN840529">
    <property type="protein sequence ID" value="KIP05969.1"/>
    <property type="molecule type" value="Genomic_DNA"/>
</dbReference>
<dbReference type="CDD" id="cd02440">
    <property type="entry name" value="AdoMet_MTases"/>
    <property type="match status" value="1"/>
</dbReference>
<evidence type="ECO:0000313" key="2">
    <source>
        <dbReference type="EMBL" id="KIP05969.1"/>
    </source>
</evidence>
<dbReference type="STRING" id="745531.A0A0C3NLQ7"/>
<dbReference type="InterPro" id="IPR029063">
    <property type="entry name" value="SAM-dependent_MTases_sf"/>
</dbReference>
<sequence>MYINSSNNSDEDVQDDDDDASLQSDHSDTSSDVTQLDHTDFPTYFRERSGRLFHSHGNAPYPLPVDTPEQQRVDAQHNLLYRLLGRHCRGPVARVVRERRRVLDICTGTGRWQVVSSVVLDMAQEFPDVRFDGIDIVPIATRTPPDNVYFEMADVNEPWRYRNGAFDLVHARSVSMAVLDYPALLDQAARVLRPGGLFLACEWARTIHIPGAADARAVAPHTHAFFDAVAAALRGRGIAPAARHLEAWLRESGQFERVSARTYEMPIGDWPEDAALRELGVVFRGTVMRTYAESMAVFLGESGWRADAVQDLLHAFGHELNTVKGMVCRYYTVRARRRVLA</sequence>
<name>A0A0C3NLQ7_PHLG1</name>
<dbReference type="AlphaFoldDB" id="A0A0C3NLQ7"/>
<reference evidence="2 3" key="1">
    <citation type="journal article" date="2014" name="PLoS Genet.">
        <title>Analysis of the Phlebiopsis gigantea genome, transcriptome and secretome provides insight into its pioneer colonization strategies of wood.</title>
        <authorList>
            <person name="Hori C."/>
            <person name="Ishida T."/>
            <person name="Igarashi K."/>
            <person name="Samejima M."/>
            <person name="Suzuki H."/>
            <person name="Master E."/>
            <person name="Ferreira P."/>
            <person name="Ruiz-Duenas F.J."/>
            <person name="Held B."/>
            <person name="Canessa P."/>
            <person name="Larrondo L.F."/>
            <person name="Schmoll M."/>
            <person name="Druzhinina I.S."/>
            <person name="Kubicek C.P."/>
            <person name="Gaskell J.A."/>
            <person name="Kersten P."/>
            <person name="St John F."/>
            <person name="Glasner J."/>
            <person name="Sabat G."/>
            <person name="Splinter BonDurant S."/>
            <person name="Syed K."/>
            <person name="Yadav J."/>
            <person name="Mgbeahuruike A.C."/>
            <person name="Kovalchuk A."/>
            <person name="Asiegbu F.O."/>
            <person name="Lackner G."/>
            <person name="Hoffmeister D."/>
            <person name="Rencoret J."/>
            <person name="Gutierrez A."/>
            <person name="Sun H."/>
            <person name="Lindquist E."/>
            <person name="Barry K."/>
            <person name="Riley R."/>
            <person name="Grigoriev I.V."/>
            <person name="Henrissat B."/>
            <person name="Kues U."/>
            <person name="Berka R.M."/>
            <person name="Martinez A.T."/>
            <person name="Covert S.F."/>
            <person name="Blanchette R.A."/>
            <person name="Cullen D."/>
        </authorList>
    </citation>
    <scope>NUCLEOTIDE SEQUENCE [LARGE SCALE GENOMIC DNA]</scope>
    <source>
        <strain evidence="2 3">11061_1 CR5-6</strain>
    </source>
</reference>
<dbReference type="OrthoDB" id="2013972at2759"/>
<dbReference type="HOGENOM" id="CLU_010595_5_1_1"/>
<feature type="region of interest" description="Disordered" evidence="1">
    <location>
        <begin position="1"/>
        <end position="38"/>
    </location>
</feature>
<evidence type="ECO:0000313" key="3">
    <source>
        <dbReference type="Proteomes" id="UP000053257"/>
    </source>
</evidence>
<evidence type="ECO:0008006" key="4">
    <source>
        <dbReference type="Google" id="ProtNLM"/>
    </source>
</evidence>
<dbReference type="SUPFAM" id="SSF53335">
    <property type="entry name" value="S-adenosyl-L-methionine-dependent methyltransferases"/>
    <property type="match status" value="1"/>
</dbReference>
<dbReference type="PANTHER" id="PTHR43591:SF50">
    <property type="entry name" value="METHYLTRANSFERASE DOMAIN-CONTAINING PROTEIN-RELATED"/>
    <property type="match status" value="1"/>
</dbReference>
<organism evidence="2 3">
    <name type="scientific">Phlebiopsis gigantea (strain 11061_1 CR5-6)</name>
    <name type="common">White-rot fungus</name>
    <name type="synonym">Peniophora gigantea</name>
    <dbReference type="NCBI Taxonomy" id="745531"/>
    <lineage>
        <taxon>Eukaryota</taxon>
        <taxon>Fungi</taxon>
        <taxon>Dikarya</taxon>
        <taxon>Basidiomycota</taxon>
        <taxon>Agaricomycotina</taxon>
        <taxon>Agaricomycetes</taxon>
        <taxon>Polyporales</taxon>
        <taxon>Phanerochaetaceae</taxon>
        <taxon>Phlebiopsis</taxon>
    </lineage>
</organism>
<accession>A0A0C3NLQ7</accession>
<evidence type="ECO:0000256" key="1">
    <source>
        <dbReference type="SAM" id="MobiDB-lite"/>
    </source>
</evidence>
<keyword evidence="3" id="KW-1185">Reference proteome</keyword>
<dbReference type="Proteomes" id="UP000053257">
    <property type="component" value="Unassembled WGS sequence"/>
</dbReference>
<gene>
    <name evidence="2" type="ORF">PHLGIDRAFT_107563</name>
</gene>
<dbReference type="Pfam" id="PF13489">
    <property type="entry name" value="Methyltransf_23"/>
    <property type="match status" value="1"/>
</dbReference>
<dbReference type="Gene3D" id="3.40.50.150">
    <property type="entry name" value="Vaccinia Virus protein VP39"/>
    <property type="match status" value="1"/>
</dbReference>
<protein>
    <recommendedName>
        <fullName evidence="4">Methyltransferase domain-containing protein</fullName>
    </recommendedName>
</protein>
<proteinExistence type="predicted"/>
<feature type="compositionally biased region" description="Basic and acidic residues" evidence="1">
    <location>
        <begin position="25"/>
        <end position="38"/>
    </location>
</feature>